<dbReference type="GO" id="GO:0016853">
    <property type="term" value="F:isomerase activity"/>
    <property type="evidence" value="ECO:0007669"/>
    <property type="project" value="UniProtKB-KW"/>
</dbReference>
<keyword evidence="2" id="KW-1185">Reference proteome</keyword>
<dbReference type="EMBL" id="CP014859">
    <property type="protein sequence ID" value="AOS63185.1"/>
    <property type="molecule type" value="Genomic_DNA"/>
</dbReference>
<dbReference type="EC" id="5.5.1.19" evidence="1"/>
<name>A0AAC9HRJ5_9PSEU</name>
<evidence type="ECO:0000313" key="2">
    <source>
        <dbReference type="Proteomes" id="UP000095210"/>
    </source>
</evidence>
<reference evidence="2" key="1">
    <citation type="submission" date="2016-03" db="EMBL/GenBank/DDBJ databases">
        <title>Complete genome sequence of the type strain Actinoalloteichus hymeniacidonis DSM 45092.</title>
        <authorList>
            <person name="Schaffert L."/>
            <person name="Albersmeier A."/>
            <person name="Winkler A."/>
            <person name="Kalinowski J."/>
            <person name="Zotchev S."/>
            <person name="Ruckert C."/>
        </authorList>
    </citation>
    <scope>NUCLEOTIDE SEQUENCE [LARGE SCALE GENOMIC DNA]</scope>
    <source>
        <strain evidence="2">HPA177(T) (DSM 45092(T))</strain>
    </source>
</reference>
<dbReference type="Proteomes" id="UP000095210">
    <property type="component" value="Chromosome"/>
</dbReference>
<sequence>MVDIVIAGAGPAGRALGAACADLGLSVTLIDPAPQRPWRATYGLWLDELPGLPDRVIATCAETVLVVTDSGQRRLTDRSYCVLDNAALRAELARPDIVQHTGRVRAVEHSGSGCTVLLADGRSIEAGLFVDASGTGRWRRGSSPAVGHCSEAAAGTRLGSAGTDRCGARRQSAAQTAFGVVLPSTAARRYVAPGEAILMDWRPVEQVGRTPSFCYAVPLGDDEVLIEETCLAGRPALSFGELRNRLSRRMAGHGVDLSGVRRRERVRIDLDRPAATTARTMSFGAAAGLVHPASGYGLATALRLVPAMATALAAGVRSGPSAVTRAARHVLWPPKARMVHALRRYGLEVLLTLDRAESSEFFTSFFRIPTDVRTSYLSDREDVLGTAKAMVAVLAGSGPSLALRMTTGGRFAATVRASDGRHRL</sequence>
<keyword evidence="1" id="KW-0413">Isomerase</keyword>
<evidence type="ECO:0000313" key="1">
    <source>
        <dbReference type="EMBL" id="AOS63185.1"/>
    </source>
</evidence>
<dbReference type="Gene3D" id="3.50.50.60">
    <property type="entry name" value="FAD/NAD(P)-binding domain"/>
    <property type="match status" value="1"/>
</dbReference>
<proteinExistence type="predicted"/>
<accession>A0AAC9HRJ5</accession>
<dbReference type="AlphaFoldDB" id="A0AAC9HRJ5"/>
<dbReference type="SUPFAM" id="SSF51905">
    <property type="entry name" value="FAD/NAD(P)-binding domain"/>
    <property type="match status" value="1"/>
</dbReference>
<dbReference type="RefSeq" id="WP_084642906.1">
    <property type="nucleotide sequence ID" value="NZ_CP014859.1"/>
</dbReference>
<organism evidence="1 2">
    <name type="scientific">Actinoalloteichus hymeniacidonis</name>
    <dbReference type="NCBI Taxonomy" id="340345"/>
    <lineage>
        <taxon>Bacteria</taxon>
        <taxon>Bacillati</taxon>
        <taxon>Actinomycetota</taxon>
        <taxon>Actinomycetes</taxon>
        <taxon>Pseudonocardiales</taxon>
        <taxon>Pseudonocardiaceae</taxon>
        <taxon>Actinoalloteichus</taxon>
    </lineage>
</organism>
<dbReference type="KEGG" id="ahm:TL08_11855"/>
<gene>
    <name evidence="1" type="ORF">TL08_11855</name>
</gene>
<dbReference type="PANTHER" id="PTHR39757">
    <property type="match status" value="1"/>
</dbReference>
<protein>
    <submittedName>
        <fullName evidence="1">2-polyprenyl-6-methoxyphenol hydroxylase-like oxidoreductase</fullName>
        <ecNumber evidence="1">5.5.1.19</ecNumber>
    </submittedName>
</protein>
<dbReference type="Pfam" id="PF05834">
    <property type="entry name" value="Lycopene_cycl"/>
    <property type="match status" value="1"/>
</dbReference>
<dbReference type="InterPro" id="IPR036188">
    <property type="entry name" value="FAD/NAD-bd_sf"/>
</dbReference>
<dbReference type="PANTHER" id="PTHR39757:SF5">
    <property type="entry name" value="OS02G0190600 PROTEIN"/>
    <property type="match status" value="1"/>
</dbReference>